<keyword evidence="3" id="KW-1185">Reference proteome</keyword>
<evidence type="ECO:0000313" key="2">
    <source>
        <dbReference type="EMBL" id="MET3574413.1"/>
    </source>
</evidence>
<reference evidence="2 3" key="1">
    <citation type="submission" date="2024-06" db="EMBL/GenBank/DDBJ databases">
        <title>Genomic Encyclopedia of Type Strains, Phase IV (KMG-IV): sequencing the most valuable type-strain genomes for metagenomic binning, comparative biology and taxonomic classification.</title>
        <authorList>
            <person name="Goeker M."/>
        </authorList>
    </citation>
    <scope>NUCLEOTIDE SEQUENCE [LARGE SCALE GENOMIC DNA]</scope>
    <source>
        <strain evidence="2 3">DSM 26128</strain>
    </source>
</reference>
<dbReference type="InterPro" id="IPR036873">
    <property type="entry name" value="Rhodanese-like_dom_sf"/>
</dbReference>
<dbReference type="Gene3D" id="3.40.250.10">
    <property type="entry name" value="Rhodanese-like domain"/>
    <property type="match status" value="1"/>
</dbReference>
<dbReference type="RefSeq" id="WP_354194558.1">
    <property type="nucleotide sequence ID" value="NZ_JBEPLW010000001.1"/>
</dbReference>
<dbReference type="Pfam" id="PF00581">
    <property type="entry name" value="Rhodanese"/>
    <property type="match status" value="1"/>
</dbReference>
<dbReference type="PANTHER" id="PTHR43031">
    <property type="entry name" value="FAD-DEPENDENT OXIDOREDUCTASE"/>
    <property type="match status" value="1"/>
</dbReference>
<comment type="caution">
    <text evidence="2">The sequence shown here is derived from an EMBL/GenBank/DDBJ whole genome shotgun (WGS) entry which is preliminary data.</text>
</comment>
<gene>
    <name evidence="2" type="ORF">ABID49_000289</name>
</gene>
<dbReference type="SUPFAM" id="SSF52821">
    <property type="entry name" value="Rhodanese/Cell cycle control phosphatase"/>
    <property type="match status" value="1"/>
</dbReference>
<proteinExistence type="predicted"/>
<name>A0ABV2G806_9BACL</name>
<dbReference type="PANTHER" id="PTHR43031:SF17">
    <property type="entry name" value="SULFURTRANSFERASE YTWF-RELATED"/>
    <property type="match status" value="1"/>
</dbReference>
<dbReference type="SMART" id="SM00450">
    <property type="entry name" value="RHOD"/>
    <property type="match status" value="1"/>
</dbReference>
<organism evidence="2 3">
    <name type="scientific">Bhargavaea ullalensis</name>
    <dbReference type="NCBI Taxonomy" id="1265685"/>
    <lineage>
        <taxon>Bacteria</taxon>
        <taxon>Bacillati</taxon>
        <taxon>Bacillota</taxon>
        <taxon>Bacilli</taxon>
        <taxon>Bacillales</taxon>
        <taxon>Caryophanaceae</taxon>
        <taxon>Bhargavaea</taxon>
    </lineage>
</organism>
<feature type="domain" description="Rhodanese" evidence="1">
    <location>
        <begin position="15"/>
        <end position="98"/>
    </location>
</feature>
<dbReference type="CDD" id="cd00158">
    <property type="entry name" value="RHOD"/>
    <property type="match status" value="1"/>
</dbReference>
<dbReference type="PROSITE" id="PS50206">
    <property type="entry name" value="RHODANESE_3"/>
    <property type="match status" value="1"/>
</dbReference>
<dbReference type="Proteomes" id="UP001549099">
    <property type="component" value="Unassembled WGS sequence"/>
</dbReference>
<sequence length="99" mass="10862">MKEISTKELELRLAAGEQVAMIDVREPEEVAAGMISGAVHIPLMELPERFGELDRDTEYVLICRSGGRSTMAAEFLEGQGYDVVNMTGGMLDWQGETIA</sequence>
<accession>A0ABV2G806</accession>
<dbReference type="InterPro" id="IPR050229">
    <property type="entry name" value="GlpE_sulfurtransferase"/>
</dbReference>
<evidence type="ECO:0000313" key="3">
    <source>
        <dbReference type="Proteomes" id="UP001549099"/>
    </source>
</evidence>
<dbReference type="EMBL" id="JBEPLW010000001">
    <property type="protein sequence ID" value="MET3574413.1"/>
    <property type="molecule type" value="Genomic_DNA"/>
</dbReference>
<evidence type="ECO:0000259" key="1">
    <source>
        <dbReference type="PROSITE" id="PS50206"/>
    </source>
</evidence>
<protein>
    <submittedName>
        <fullName evidence="2">Rhodanese-related sulfurtransferase</fullName>
    </submittedName>
</protein>
<dbReference type="InterPro" id="IPR001763">
    <property type="entry name" value="Rhodanese-like_dom"/>
</dbReference>